<dbReference type="EMBL" id="JAAAJA010001816">
    <property type="protein sequence ID" value="KAG0246180.1"/>
    <property type="molecule type" value="Genomic_DNA"/>
</dbReference>
<dbReference type="AlphaFoldDB" id="A0A9P6PIM9"/>
<evidence type="ECO:0000313" key="2">
    <source>
        <dbReference type="Proteomes" id="UP000726737"/>
    </source>
</evidence>
<keyword evidence="2" id="KW-1185">Reference proteome</keyword>
<comment type="caution">
    <text evidence="1">The sequence shown here is derived from an EMBL/GenBank/DDBJ whole genome shotgun (WGS) entry which is preliminary data.</text>
</comment>
<dbReference type="OrthoDB" id="2393824at2759"/>
<gene>
    <name evidence="1" type="ORF">BG011_002525</name>
</gene>
<protein>
    <submittedName>
        <fullName evidence="1">Uncharacterized protein</fullName>
    </submittedName>
</protein>
<dbReference type="Proteomes" id="UP000726737">
    <property type="component" value="Unassembled WGS sequence"/>
</dbReference>
<evidence type="ECO:0000313" key="1">
    <source>
        <dbReference type="EMBL" id="KAG0246180.1"/>
    </source>
</evidence>
<name>A0A9P6PIM9_9FUNG</name>
<accession>A0A9P6PIM9</accession>
<feature type="non-terminal residue" evidence="1">
    <location>
        <position position="333"/>
    </location>
</feature>
<organism evidence="1 2">
    <name type="scientific">Mortierella polycephala</name>
    <dbReference type="NCBI Taxonomy" id="41804"/>
    <lineage>
        <taxon>Eukaryota</taxon>
        <taxon>Fungi</taxon>
        <taxon>Fungi incertae sedis</taxon>
        <taxon>Mucoromycota</taxon>
        <taxon>Mortierellomycotina</taxon>
        <taxon>Mortierellomycetes</taxon>
        <taxon>Mortierellales</taxon>
        <taxon>Mortierellaceae</taxon>
        <taxon>Mortierella</taxon>
    </lineage>
</organism>
<reference evidence="1" key="1">
    <citation type="journal article" date="2020" name="Fungal Divers.">
        <title>Resolving the Mortierellaceae phylogeny through synthesis of multi-gene phylogenetics and phylogenomics.</title>
        <authorList>
            <person name="Vandepol N."/>
            <person name="Liber J."/>
            <person name="Desiro A."/>
            <person name="Na H."/>
            <person name="Kennedy M."/>
            <person name="Barry K."/>
            <person name="Grigoriev I.V."/>
            <person name="Miller A.N."/>
            <person name="O'Donnell K."/>
            <person name="Stajich J.E."/>
            <person name="Bonito G."/>
        </authorList>
    </citation>
    <scope>NUCLEOTIDE SEQUENCE</scope>
    <source>
        <strain evidence="1">KOD948</strain>
    </source>
</reference>
<proteinExistence type="predicted"/>
<sequence>MPRPRLLFWDLPEPSADGCLPEKSTPRKILEKLKVANQLSVFGVSGCGKTRSMVELLSQRWGFYFNAAAHDCVSADMNCFIEAITSSIHGEDRGMGVRERNNHRAKRGTYLLLLTRLVILRHCLRAHKGKQSFSSKHWMLLQVCPAEFSDIFTDLYGRFMAKFFNRNTNMLKLEHHVKVSLHDIRRLLIQQDLPNFKVDTRLLFILDEAQILGDKDNGYFVSQGWEEEDRPLLSPVLHALQYVGDSIQGGIGIIYCGTGLSNYSLEWAEGSAAGVKNVERPNLRFVEFQAWEGRESIQAYVEGLRDGLRDEKARMKLDELLPQPAIDMLFKRL</sequence>